<dbReference type="AlphaFoldDB" id="A0A6A6X169"/>
<protein>
    <recommendedName>
        <fullName evidence="4">F-box domain-containing protein</fullName>
    </recommendedName>
</protein>
<evidence type="ECO:0008006" key="4">
    <source>
        <dbReference type="Google" id="ProtNLM"/>
    </source>
</evidence>
<evidence type="ECO:0000313" key="3">
    <source>
        <dbReference type="Proteomes" id="UP000799757"/>
    </source>
</evidence>
<gene>
    <name evidence="2" type="ORF">K505DRAFT_391733</name>
</gene>
<feature type="compositionally biased region" description="Acidic residues" evidence="1">
    <location>
        <begin position="41"/>
        <end position="54"/>
    </location>
</feature>
<evidence type="ECO:0000256" key="1">
    <source>
        <dbReference type="SAM" id="MobiDB-lite"/>
    </source>
</evidence>
<proteinExistence type="predicted"/>
<keyword evidence="3" id="KW-1185">Reference proteome</keyword>
<dbReference type="Proteomes" id="UP000799757">
    <property type="component" value="Unassembled WGS sequence"/>
</dbReference>
<dbReference type="OrthoDB" id="5210863at2759"/>
<evidence type="ECO:0000313" key="2">
    <source>
        <dbReference type="EMBL" id="KAF2789924.1"/>
    </source>
</evidence>
<accession>A0A6A6X169</accession>
<feature type="region of interest" description="Disordered" evidence="1">
    <location>
        <begin position="21"/>
        <end position="112"/>
    </location>
</feature>
<reference evidence="2" key="1">
    <citation type="journal article" date="2020" name="Stud. Mycol.">
        <title>101 Dothideomycetes genomes: a test case for predicting lifestyles and emergence of pathogens.</title>
        <authorList>
            <person name="Haridas S."/>
            <person name="Albert R."/>
            <person name="Binder M."/>
            <person name="Bloem J."/>
            <person name="Labutti K."/>
            <person name="Salamov A."/>
            <person name="Andreopoulos B."/>
            <person name="Baker S."/>
            <person name="Barry K."/>
            <person name="Bills G."/>
            <person name="Bluhm B."/>
            <person name="Cannon C."/>
            <person name="Castanera R."/>
            <person name="Culley D."/>
            <person name="Daum C."/>
            <person name="Ezra D."/>
            <person name="Gonzalez J."/>
            <person name="Henrissat B."/>
            <person name="Kuo A."/>
            <person name="Liang C."/>
            <person name="Lipzen A."/>
            <person name="Lutzoni F."/>
            <person name="Magnuson J."/>
            <person name="Mondo S."/>
            <person name="Nolan M."/>
            <person name="Ohm R."/>
            <person name="Pangilinan J."/>
            <person name="Park H.-J."/>
            <person name="Ramirez L."/>
            <person name="Alfaro M."/>
            <person name="Sun H."/>
            <person name="Tritt A."/>
            <person name="Yoshinaga Y."/>
            <person name="Zwiers L.-H."/>
            <person name="Turgeon B."/>
            <person name="Goodwin S."/>
            <person name="Spatafora J."/>
            <person name="Crous P."/>
            <person name="Grigoriev I."/>
        </authorList>
    </citation>
    <scope>NUCLEOTIDE SEQUENCE</scope>
    <source>
        <strain evidence="2">CBS 109.77</strain>
    </source>
</reference>
<feature type="region of interest" description="Disordered" evidence="1">
    <location>
        <begin position="154"/>
        <end position="174"/>
    </location>
</feature>
<name>A0A6A6X169_9PLEO</name>
<feature type="compositionally biased region" description="Basic and acidic residues" evidence="1">
    <location>
        <begin position="55"/>
        <end position="71"/>
    </location>
</feature>
<dbReference type="EMBL" id="MU002104">
    <property type="protein sequence ID" value="KAF2789924.1"/>
    <property type="molecule type" value="Genomic_DNA"/>
</dbReference>
<feature type="compositionally biased region" description="Low complexity" evidence="1">
    <location>
        <begin position="164"/>
        <end position="174"/>
    </location>
</feature>
<sequence>MPFPSSPMFFVPNNHHHIDEPFDSIRGHHGISGDFRTVVEPELELELEPEPEPEPEPKPEPEPEPMPKPEPEPESVTTHLSKSKTKTKSKTKSKNKSKNKSKKRTKAMTNGKVTSTLAPLDLSTWSLSACADTTFYEPLTPMTAYPSQYRASLPLSHPMPPSPSAYSSADQQPARPSLPDLPIDIFYVLTAHAPMSVLARLASTCRSFHAAIVPLLYRDMNLTYVAPVLPDPTKHYPEKMPMYDHAVLQRDVMETLAENPHLGRHVKAFSFTLGLFCSRKLDAELYDVFNLLTAVETLAIDDMPSHVYPLLACGLDDDVFPAVRTVSLRGHMTFYLAEAILTGGSKVALESVDLDVVLHDVPESLWRGGSLPRSEAGVEHLVEEMMRKSKGLKRVVVGGEELTV</sequence>
<organism evidence="2 3">
    <name type="scientific">Melanomma pulvis-pyrius CBS 109.77</name>
    <dbReference type="NCBI Taxonomy" id="1314802"/>
    <lineage>
        <taxon>Eukaryota</taxon>
        <taxon>Fungi</taxon>
        <taxon>Dikarya</taxon>
        <taxon>Ascomycota</taxon>
        <taxon>Pezizomycotina</taxon>
        <taxon>Dothideomycetes</taxon>
        <taxon>Pleosporomycetidae</taxon>
        <taxon>Pleosporales</taxon>
        <taxon>Melanommataceae</taxon>
        <taxon>Melanomma</taxon>
    </lineage>
</organism>
<feature type="compositionally biased region" description="Basic residues" evidence="1">
    <location>
        <begin position="81"/>
        <end position="106"/>
    </location>
</feature>